<feature type="region of interest" description="Disordered" evidence="1">
    <location>
        <begin position="419"/>
        <end position="446"/>
    </location>
</feature>
<comment type="caution">
    <text evidence="4">The sequence shown here is derived from an EMBL/GenBank/DDBJ whole genome shotgun (WGS) entry which is preliminary data.</text>
</comment>
<evidence type="ECO:0008006" key="6">
    <source>
        <dbReference type="Google" id="ProtNLM"/>
    </source>
</evidence>
<dbReference type="SUPFAM" id="SSF50156">
    <property type="entry name" value="PDZ domain-like"/>
    <property type="match status" value="1"/>
</dbReference>
<dbReference type="InterPro" id="IPR036034">
    <property type="entry name" value="PDZ_sf"/>
</dbReference>
<name>A0ABD3NYV0_9STRA</name>
<dbReference type="Gene3D" id="2.30.42.10">
    <property type="match status" value="1"/>
</dbReference>
<dbReference type="PANTHER" id="PTHR12296">
    <property type="entry name" value="DENN DOMAIN-CONTAINING PROTEIN 4"/>
    <property type="match status" value="1"/>
</dbReference>
<evidence type="ECO:0000313" key="4">
    <source>
        <dbReference type="EMBL" id="KAL3780509.1"/>
    </source>
</evidence>
<feature type="region of interest" description="Disordered" evidence="1">
    <location>
        <begin position="494"/>
        <end position="513"/>
    </location>
</feature>
<feature type="compositionally biased region" description="Acidic residues" evidence="1">
    <location>
        <begin position="115"/>
        <end position="148"/>
    </location>
</feature>
<dbReference type="EMBL" id="JALLPJ020000888">
    <property type="protein sequence ID" value="KAL3780509.1"/>
    <property type="molecule type" value="Genomic_DNA"/>
</dbReference>
<sequence length="1591" mass="175050">MNGHTATTTEEALSPSTLIPNTTNNDLQCTTTANEDFSTTIAPHPPTTSSSPAGFFSRMSSIGSNAAPLLEQVYDRAHKKAAALKETTSLREAVSNVVKGSVVEKGFLYPVDSVDSADVEGHDDEEYDSGEEELDSPGAAADDDDDDVEKEKLENEKEAATATSTISPMKAFIGAYTEFRTTGRYNRKSSDEPPQQSTRRVESPPVVGGADRVPGLGRLKLNNLVSNIASIKDDEKSIDNGSTTGDNTSTATRSYKRTNSYYEEAVKNILQPNQRALFFGRGTMGVILKPTYLASWRGKDGGGLIASSPSTKKGGVFIDALVPGGHAERSGVVFVGDHVVKIGNVDVSQFTLEEVVKAIAEAERPSIMILMADWEPGMVTAKAVGDEEEKRYFVSPLDLAFGFVNKIAVEGVENKSRELRSEMSASSLLDDDEEEEDDNAEEVLFSSDSPIKNLGKQLKDCMENGVDESNDIKPMDSVIVPEELDKLIAYSGQRTNGHEHEDEDQPTANKQPPLPTLLARAAFLNPILRSTLHEAFKECCSDPRKANFLDHFFSEFMTRKETEAKAKKERDKANGRKSPEVNEDANDATSSTNQRKLLEIYLDLIRFRDEASVCSTKQLLESARVISTKFLPDADNELDPDVQTLPEYVAYIAFGGTENLQSLKRALTDEDEFFEDANHDGFHKCRENLGVFLSMQEHFMAFLVSDDCARMRAYLRGTSPFVSVEPSVFLNTDGTKKNGSDATSDLLLFAILHLVCMKEAADKIESSDEYGNYIKMDTMMLNQRGGKRIAGAASMLSCPIFIMHTLNKSIQEATEGLVEDEMMGFVHNSVLYKKLARDIKILWDDFLSLSCGALALCSLSDDIQCELDAVRSLLASYLVMPVSKERVDVVSSSPALAKSLTSEEFSAALQTLCDSLIHNYCQMALPNFRRHIFHEWALTEAASNSLNSTKDLSKINDYLMPRSFTGLPKGYAKRILRQVELPRGLSSHLPGSKHHALTEDDSFEPVDSSLHNADIAVVFGKLADDDAIPKAASDLSADSALAQSNILRHACSSLHPVDVSRNDVLTMNDLPDSFEEYMSSPPFRDRPFKGMLRKSDNHRMSIDGWEVSLTNAMIPVGKGSSDMLYSVSLTLSNIDAPEAQMSHHDTYELACAVEELQFESNDGAVQSLSIPPQCKENPFQSPIFVDKTGGSNTRKMKVSTDLSIFNQELKEQVSLKTDSPKKLIGISLVSRRNNIPAMRHTLSLLHDDFCSVKYPDSNGTTVHVCKPLVDLLSVFSSPSIEELSMKCILELYISHAAKPWIHRPLRDQSDELIEFCGMQVLESLPPVPLALLFVTALLEQKIVFSSSRRSMLMSASLAVTQLTKPLHWTHLLVPHAPLSMVNDLMHYPAPFILGLSTNDKQSASILRSLPSDVTLVDLDVGRVMLASEFVHDDDEMDDDTRTSSQSALRSQVLVLAEFLGGIFGSATLSSWRSDSPLHQISIGSKNDWLSCSDAASRFSVICNICQEFLKELISGIPSCCLWIEEASGGNGSSNPSIIFDEDLFMQIKKMPAQGIDQLNLGQFNFILHAFLRTQSLSTLISAGDKKISLFA</sequence>
<evidence type="ECO:0000259" key="2">
    <source>
        <dbReference type="PROSITE" id="PS50106"/>
    </source>
</evidence>
<feature type="compositionally biased region" description="Basic and acidic residues" evidence="1">
    <location>
        <begin position="563"/>
        <end position="580"/>
    </location>
</feature>
<dbReference type="InterPro" id="IPR043153">
    <property type="entry name" value="DENN_C"/>
</dbReference>
<evidence type="ECO:0000313" key="5">
    <source>
        <dbReference type="Proteomes" id="UP001530400"/>
    </source>
</evidence>
<dbReference type="Gene3D" id="3.40.50.11500">
    <property type="match status" value="1"/>
</dbReference>
<proteinExistence type="predicted"/>
<feature type="region of interest" description="Disordered" evidence="1">
    <location>
        <begin position="1"/>
        <end position="26"/>
    </location>
</feature>
<reference evidence="4 5" key="1">
    <citation type="submission" date="2024-10" db="EMBL/GenBank/DDBJ databases">
        <title>Updated reference genomes for cyclostephanoid diatoms.</title>
        <authorList>
            <person name="Roberts W.R."/>
            <person name="Alverson A.J."/>
        </authorList>
    </citation>
    <scope>NUCLEOTIDE SEQUENCE [LARGE SCALE GENOMIC DNA]</scope>
    <source>
        <strain evidence="4 5">AJA010-31</strain>
    </source>
</reference>
<dbReference type="Proteomes" id="UP001530400">
    <property type="component" value="Unassembled WGS sequence"/>
</dbReference>
<feature type="domain" description="PDZ" evidence="2">
    <location>
        <begin position="301"/>
        <end position="374"/>
    </location>
</feature>
<gene>
    <name evidence="4" type="ORF">ACHAWO_007333</name>
</gene>
<protein>
    <recommendedName>
        <fullName evidence="6">PDZ domain-containing protein</fullName>
    </recommendedName>
</protein>
<dbReference type="InterPro" id="IPR001478">
    <property type="entry name" value="PDZ"/>
</dbReference>
<dbReference type="InterPro" id="IPR001194">
    <property type="entry name" value="cDENN_dom"/>
</dbReference>
<feature type="compositionally biased region" description="Basic and acidic residues" evidence="1">
    <location>
        <begin position="149"/>
        <end position="159"/>
    </location>
</feature>
<feature type="region of interest" description="Disordered" evidence="1">
    <location>
        <begin position="114"/>
        <end position="166"/>
    </location>
</feature>
<feature type="region of interest" description="Disordered" evidence="1">
    <location>
        <begin position="563"/>
        <end position="590"/>
    </location>
</feature>
<feature type="compositionally biased region" description="Acidic residues" evidence="1">
    <location>
        <begin position="429"/>
        <end position="441"/>
    </location>
</feature>
<dbReference type="Pfam" id="PF02141">
    <property type="entry name" value="DENN"/>
    <property type="match status" value="1"/>
</dbReference>
<dbReference type="SMART" id="SM00799">
    <property type="entry name" value="DENN"/>
    <property type="match status" value="1"/>
</dbReference>
<dbReference type="SMART" id="SM00228">
    <property type="entry name" value="PDZ"/>
    <property type="match status" value="1"/>
</dbReference>
<dbReference type="PROSITE" id="PS50106">
    <property type="entry name" value="PDZ"/>
    <property type="match status" value="1"/>
</dbReference>
<feature type="region of interest" description="Disordered" evidence="1">
    <location>
        <begin position="37"/>
        <end position="56"/>
    </location>
</feature>
<accession>A0ABD3NYV0</accession>
<feature type="region of interest" description="Disordered" evidence="1">
    <location>
        <begin position="183"/>
        <end position="214"/>
    </location>
</feature>
<organism evidence="4 5">
    <name type="scientific">Cyclotella atomus</name>
    <dbReference type="NCBI Taxonomy" id="382360"/>
    <lineage>
        <taxon>Eukaryota</taxon>
        <taxon>Sar</taxon>
        <taxon>Stramenopiles</taxon>
        <taxon>Ochrophyta</taxon>
        <taxon>Bacillariophyta</taxon>
        <taxon>Coscinodiscophyceae</taxon>
        <taxon>Thalassiosirophycidae</taxon>
        <taxon>Stephanodiscales</taxon>
        <taxon>Stephanodiscaceae</taxon>
        <taxon>Cyclotella</taxon>
    </lineage>
</organism>
<dbReference type="PROSITE" id="PS50211">
    <property type="entry name" value="DENN"/>
    <property type="match status" value="1"/>
</dbReference>
<dbReference type="PANTHER" id="PTHR12296:SF21">
    <property type="entry name" value="DENN DOMAIN-CONTAINING PROTEIN 3"/>
    <property type="match status" value="1"/>
</dbReference>
<dbReference type="InterPro" id="IPR037516">
    <property type="entry name" value="Tripartite_DENN"/>
</dbReference>
<dbReference type="InterPro" id="IPR051696">
    <property type="entry name" value="DENN_Domain_GEFs"/>
</dbReference>
<dbReference type="CDD" id="cd00136">
    <property type="entry name" value="PDZ_canonical"/>
    <property type="match status" value="1"/>
</dbReference>
<feature type="domain" description="UDENN" evidence="3">
    <location>
        <begin position="1127"/>
        <end position="1565"/>
    </location>
</feature>
<keyword evidence="5" id="KW-1185">Reference proteome</keyword>
<dbReference type="Pfam" id="PF00595">
    <property type="entry name" value="PDZ"/>
    <property type="match status" value="1"/>
</dbReference>
<evidence type="ECO:0000256" key="1">
    <source>
        <dbReference type="SAM" id="MobiDB-lite"/>
    </source>
</evidence>
<evidence type="ECO:0000259" key="3">
    <source>
        <dbReference type="PROSITE" id="PS50211"/>
    </source>
</evidence>
<feature type="compositionally biased region" description="Low complexity" evidence="1">
    <location>
        <begin position="38"/>
        <end position="52"/>
    </location>
</feature>